<feature type="non-terminal residue" evidence="6">
    <location>
        <position position="1"/>
    </location>
</feature>
<evidence type="ECO:0000313" key="7">
    <source>
        <dbReference type="Proteomes" id="UP000077266"/>
    </source>
</evidence>
<dbReference type="SUPFAM" id="SSF50978">
    <property type="entry name" value="WD40 repeat-like"/>
    <property type="match status" value="1"/>
</dbReference>
<feature type="repeat" description="WD" evidence="4">
    <location>
        <begin position="224"/>
        <end position="255"/>
    </location>
</feature>
<evidence type="ECO:0000256" key="1">
    <source>
        <dbReference type="ARBA" id="ARBA00022574"/>
    </source>
</evidence>
<keyword evidence="7" id="KW-1185">Reference proteome</keyword>
<name>A0A165I598_EXIGL</name>
<feature type="repeat" description="WD" evidence="4">
    <location>
        <begin position="256"/>
        <end position="297"/>
    </location>
</feature>
<protein>
    <submittedName>
        <fullName evidence="6">WD40 repeat-like protein</fullName>
    </submittedName>
</protein>
<gene>
    <name evidence="6" type="ORF">EXIGLDRAFT_59097</name>
</gene>
<dbReference type="InterPro" id="IPR036322">
    <property type="entry name" value="WD40_repeat_dom_sf"/>
</dbReference>
<accession>A0A165I598</accession>
<dbReference type="Proteomes" id="UP000077266">
    <property type="component" value="Unassembled WGS sequence"/>
</dbReference>
<keyword evidence="5" id="KW-0812">Transmembrane</keyword>
<dbReference type="AlphaFoldDB" id="A0A165I598"/>
<feature type="repeat" description="WD" evidence="4">
    <location>
        <begin position="172"/>
        <end position="207"/>
    </location>
</feature>
<dbReference type="InterPro" id="IPR020472">
    <property type="entry name" value="WD40_PAC1"/>
</dbReference>
<evidence type="ECO:0000256" key="4">
    <source>
        <dbReference type="PROSITE-ProRule" id="PRU00221"/>
    </source>
</evidence>
<dbReference type="CDD" id="cd00200">
    <property type="entry name" value="WD40"/>
    <property type="match status" value="1"/>
</dbReference>
<dbReference type="PANTHER" id="PTHR15622:SF2">
    <property type="entry name" value="U4_U6 SMALL NUCLEAR RIBONUCLEOPROTEIN PRP4"/>
    <property type="match status" value="1"/>
</dbReference>
<dbReference type="OrthoDB" id="538223at2759"/>
<reference evidence="6 7" key="1">
    <citation type="journal article" date="2016" name="Mol. Biol. Evol.">
        <title>Comparative Genomics of Early-Diverging Mushroom-Forming Fungi Provides Insights into the Origins of Lignocellulose Decay Capabilities.</title>
        <authorList>
            <person name="Nagy L.G."/>
            <person name="Riley R."/>
            <person name="Tritt A."/>
            <person name="Adam C."/>
            <person name="Daum C."/>
            <person name="Floudas D."/>
            <person name="Sun H."/>
            <person name="Yadav J.S."/>
            <person name="Pangilinan J."/>
            <person name="Larsson K.H."/>
            <person name="Matsuura K."/>
            <person name="Barry K."/>
            <person name="Labutti K."/>
            <person name="Kuo R."/>
            <person name="Ohm R.A."/>
            <person name="Bhattacharya S.S."/>
            <person name="Shirouzu T."/>
            <person name="Yoshinaga Y."/>
            <person name="Martin F.M."/>
            <person name="Grigoriev I.V."/>
            <person name="Hibbett D.S."/>
        </authorList>
    </citation>
    <scope>NUCLEOTIDE SEQUENCE [LARGE SCALE GENOMIC DNA]</scope>
    <source>
        <strain evidence="6 7">HHB12029</strain>
    </source>
</reference>
<dbReference type="InterPro" id="IPR051983">
    <property type="entry name" value="WSB_SOCS-box_domain"/>
</dbReference>
<dbReference type="InterPro" id="IPR015943">
    <property type="entry name" value="WD40/YVTN_repeat-like_dom_sf"/>
</dbReference>
<dbReference type="GO" id="GO:0000209">
    <property type="term" value="P:protein polyubiquitination"/>
    <property type="evidence" value="ECO:0007669"/>
    <property type="project" value="TreeGrafter"/>
</dbReference>
<proteinExistence type="predicted"/>
<dbReference type="PROSITE" id="PS00678">
    <property type="entry name" value="WD_REPEATS_1"/>
    <property type="match status" value="4"/>
</dbReference>
<feature type="transmembrane region" description="Helical" evidence="5">
    <location>
        <begin position="36"/>
        <end position="56"/>
    </location>
</feature>
<feature type="repeat" description="WD" evidence="4">
    <location>
        <begin position="299"/>
        <end position="340"/>
    </location>
</feature>
<dbReference type="Pfam" id="PF00400">
    <property type="entry name" value="WD40"/>
    <property type="match status" value="7"/>
</dbReference>
<keyword evidence="1 4" id="KW-0853">WD repeat</keyword>
<keyword evidence="2" id="KW-0677">Repeat</keyword>
<sequence>FFSHQPFSFTLSIQFLDSSFCSCFSLTYPSRLGHGVLGATTAAPLVAAAVLFWFAFKFVSGRIRFGVTGKHHRAAATAPNTSDGVVPRSRSPTAATEIRPIARAIAKQDTKRADEIMAKLSAGPRLHWLLGHEGVVYTAVFLPAGRRLVSSSGDKTLRIWDVETGETVIGPLKGHTDSVSRVAVHGSRIASCSYDGTFRIWDADSGKLDLGPISAHTGLQVNWIAYSRDGTRIATAGDDNRAAIWDANTGVRLHVMIGHTQEVWCVAFSEDGTRLVSASQDKTVRIWDVASGEFIGEPLTGHTDLVRAVCFSPDGQRIFSASDDRTIRIWDAETRALIVEPLRMSNWVCMALSPDGKRLVSGSKTGRIAMWDTETGAGIPTPLMDHKGWVRSVAFSPDGRKIASASIDKTITLWDATGDWKRWDIGDEFREWLYSRMTMTYCT</sequence>
<feature type="repeat" description="WD" evidence="4">
    <location>
        <begin position="129"/>
        <end position="170"/>
    </location>
</feature>
<dbReference type="PROSITE" id="PS50082">
    <property type="entry name" value="WD_REPEATS_2"/>
    <property type="match status" value="7"/>
</dbReference>
<dbReference type="STRING" id="1314781.A0A165I598"/>
<dbReference type="InParanoid" id="A0A165I598"/>
<dbReference type="InterPro" id="IPR001680">
    <property type="entry name" value="WD40_rpt"/>
</dbReference>
<dbReference type="EMBL" id="KV425999">
    <property type="protein sequence ID" value="KZV92917.1"/>
    <property type="molecule type" value="Genomic_DNA"/>
</dbReference>
<dbReference type="SMART" id="SM00320">
    <property type="entry name" value="WD40"/>
    <property type="match status" value="7"/>
</dbReference>
<keyword evidence="3" id="KW-0833">Ubl conjugation pathway</keyword>
<feature type="repeat" description="WD" evidence="4">
    <location>
        <begin position="383"/>
        <end position="415"/>
    </location>
</feature>
<keyword evidence="5" id="KW-1133">Transmembrane helix</keyword>
<evidence type="ECO:0000256" key="2">
    <source>
        <dbReference type="ARBA" id="ARBA00022737"/>
    </source>
</evidence>
<dbReference type="Gene3D" id="2.130.10.10">
    <property type="entry name" value="YVTN repeat-like/Quinoprotein amine dehydrogenase"/>
    <property type="match status" value="2"/>
</dbReference>
<dbReference type="PANTHER" id="PTHR15622">
    <property type="entry name" value="WD40 REPEAT PROTEIN"/>
    <property type="match status" value="1"/>
</dbReference>
<evidence type="ECO:0000313" key="6">
    <source>
        <dbReference type="EMBL" id="KZV92917.1"/>
    </source>
</evidence>
<evidence type="ECO:0000256" key="5">
    <source>
        <dbReference type="SAM" id="Phobius"/>
    </source>
</evidence>
<dbReference type="InterPro" id="IPR019775">
    <property type="entry name" value="WD40_repeat_CS"/>
</dbReference>
<dbReference type="PRINTS" id="PR00320">
    <property type="entry name" value="GPROTEINBRPT"/>
</dbReference>
<evidence type="ECO:0000256" key="3">
    <source>
        <dbReference type="ARBA" id="ARBA00022786"/>
    </source>
</evidence>
<dbReference type="PROSITE" id="PS50294">
    <property type="entry name" value="WD_REPEATS_REGION"/>
    <property type="match status" value="5"/>
</dbReference>
<keyword evidence="5" id="KW-0472">Membrane</keyword>
<organism evidence="6 7">
    <name type="scientific">Exidia glandulosa HHB12029</name>
    <dbReference type="NCBI Taxonomy" id="1314781"/>
    <lineage>
        <taxon>Eukaryota</taxon>
        <taxon>Fungi</taxon>
        <taxon>Dikarya</taxon>
        <taxon>Basidiomycota</taxon>
        <taxon>Agaricomycotina</taxon>
        <taxon>Agaricomycetes</taxon>
        <taxon>Auriculariales</taxon>
        <taxon>Exidiaceae</taxon>
        <taxon>Exidia</taxon>
    </lineage>
</organism>
<feature type="repeat" description="WD" evidence="4">
    <location>
        <begin position="350"/>
        <end position="381"/>
    </location>
</feature>